<dbReference type="RefSeq" id="XP_030855401.1">
    <property type="nucleotide sequence ID" value="XM_030999541.1"/>
</dbReference>
<dbReference type="InParanoid" id="A0A7M7PRL5"/>
<dbReference type="GO" id="GO:1904262">
    <property type="term" value="P:negative regulation of TORC1 signaling"/>
    <property type="evidence" value="ECO:0000318"/>
    <property type="project" value="GO_Central"/>
</dbReference>
<feature type="compositionally biased region" description="Basic and acidic residues" evidence="1">
    <location>
        <begin position="384"/>
        <end position="395"/>
    </location>
</feature>
<dbReference type="OrthoDB" id="10267127at2759"/>
<dbReference type="GO" id="GO:0034198">
    <property type="term" value="P:cellular response to amino acid starvation"/>
    <property type="evidence" value="ECO:0000318"/>
    <property type="project" value="GO_Central"/>
</dbReference>
<dbReference type="KEGG" id="spu:762998"/>
<dbReference type="GeneID" id="762998"/>
<dbReference type="PANTHER" id="PTHR15435:SF2">
    <property type="entry name" value="KICSTOR COMPLEX PROTEIN KAPTIN"/>
    <property type="match status" value="1"/>
</dbReference>
<dbReference type="GO" id="GO:0051015">
    <property type="term" value="F:actin filament binding"/>
    <property type="evidence" value="ECO:0000318"/>
    <property type="project" value="GO_Central"/>
</dbReference>
<protein>
    <recommendedName>
        <fullName evidence="4">Kaptin</fullName>
    </recommendedName>
</protein>
<dbReference type="PANTHER" id="PTHR15435">
    <property type="entry name" value="KICSTOR COMPLEX PROTEIN KAPTIN"/>
    <property type="match status" value="1"/>
</dbReference>
<reference evidence="2" key="2">
    <citation type="submission" date="2021-01" db="UniProtKB">
        <authorList>
            <consortium name="EnsemblMetazoa"/>
        </authorList>
    </citation>
    <scope>IDENTIFICATION</scope>
</reference>
<dbReference type="GO" id="GO:0007015">
    <property type="term" value="P:actin filament organization"/>
    <property type="evidence" value="ECO:0007669"/>
    <property type="project" value="InterPro"/>
</dbReference>
<name>A0A7M7PRL5_STRPU</name>
<dbReference type="GO" id="GO:0015629">
    <property type="term" value="C:actin cytoskeleton"/>
    <property type="evidence" value="ECO:0007669"/>
    <property type="project" value="InterPro"/>
</dbReference>
<dbReference type="Proteomes" id="UP000007110">
    <property type="component" value="Unassembled WGS sequence"/>
</dbReference>
<evidence type="ECO:0000313" key="2">
    <source>
        <dbReference type="EnsemblMetazoa" id="XP_030855401"/>
    </source>
</evidence>
<accession>A0A7M7PRL5</accession>
<keyword evidence="3" id="KW-1185">Reference proteome</keyword>
<organism evidence="2 3">
    <name type="scientific">Strongylocentrotus purpuratus</name>
    <name type="common">Purple sea urchin</name>
    <dbReference type="NCBI Taxonomy" id="7668"/>
    <lineage>
        <taxon>Eukaryota</taxon>
        <taxon>Metazoa</taxon>
        <taxon>Echinodermata</taxon>
        <taxon>Eleutherozoa</taxon>
        <taxon>Echinozoa</taxon>
        <taxon>Echinoidea</taxon>
        <taxon>Euechinoidea</taxon>
        <taxon>Echinacea</taxon>
        <taxon>Camarodonta</taxon>
        <taxon>Echinidea</taxon>
        <taxon>Strongylocentrotidae</taxon>
        <taxon>Strongylocentrotus</taxon>
    </lineage>
</organism>
<evidence type="ECO:0008006" key="4">
    <source>
        <dbReference type="Google" id="ProtNLM"/>
    </source>
</evidence>
<proteinExistence type="predicted"/>
<feature type="compositionally biased region" description="Polar residues" evidence="1">
    <location>
        <begin position="366"/>
        <end position="379"/>
    </location>
</feature>
<evidence type="ECO:0000313" key="3">
    <source>
        <dbReference type="Proteomes" id="UP000007110"/>
    </source>
</evidence>
<evidence type="ECO:0000256" key="1">
    <source>
        <dbReference type="SAM" id="MobiDB-lite"/>
    </source>
</evidence>
<dbReference type="GO" id="GO:0030027">
    <property type="term" value="C:lamellipodium"/>
    <property type="evidence" value="ECO:0000318"/>
    <property type="project" value="GO_Central"/>
</dbReference>
<dbReference type="CTD" id="11133"/>
<dbReference type="AlphaFoldDB" id="A0A7M7PRL5"/>
<dbReference type="OMA" id="REDIHQT"/>
<dbReference type="GO" id="GO:0140007">
    <property type="term" value="C:KICSTOR complex"/>
    <property type="evidence" value="ECO:0000318"/>
    <property type="project" value="GO_Central"/>
</dbReference>
<reference evidence="3" key="1">
    <citation type="submission" date="2015-02" db="EMBL/GenBank/DDBJ databases">
        <title>Genome sequencing for Strongylocentrotus purpuratus.</title>
        <authorList>
            <person name="Murali S."/>
            <person name="Liu Y."/>
            <person name="Vee V."/>
            <person name="English A."/>
            <person name="Wang M."/>
            <person name="Skinner E."/>
            <person name="Han Y."/>
            <person name="Muzny D.M."/>
            <person name="Worley K.C."/>
            <person name="Gibbs R.A."/>
        </authorList>
    </citation>
    <scope>NUCLEOTIDE SEQUENCE</scope>
</reference>
<dbReference type="InterPro" id="IPR028994">
    <property type="entry name" value="Integrin_alpha_N"/>
</dbReference>
<feature type="region of interest" description="Disordered" evidence="1">
    <location>
        <begin position="366"/>
        <end position="404"/>
    </location>
</feature>
<sequence length="471" mass="52389">MAERHGFHEAHFTSIPCQSNVYGLTSLAYPGGVGKALVAPLKDKVVSLEYMAERGKTELQPVAKEIHFAGIPDDAEIISIDSSQHIIEDGGGYIIGITFTKDAETDHPSHILNLYAPWDKVSEYGLDSIAQMWTNIELDFTPYYLGHTKILEDGEQEIVFLLTGSDNQVHLYREEQVGRFSEHPVGSIFPEFNDLPCVALWLDSWNLKGCRRLSVVGCRSGYVRLVLVNTRNNEVMNQWEMNHDSAITCSQIFTSSTHMESASSWLERREDGIKEEEEEEDVVDDTILDEDVNLLITSAVEGAVVYRNVLKEGFKNQTVLPQSDLFDCALCTCVADLDWDGQNELLIGTYGQALLAYKYFPPESENLPSTENQVVSDNSLPEEISTKEDEGSTKEDEGEGGGGGHGHYELLWSRSFAHPLLALNHVDLTGDGLKEVIVLSTRGVHVLQHNLDKAAQRCLDSLKQLDGDDPT</sequence>
<dbReference type="EnsemblMetazoa" id="XM_030999541">
    <property type="protein sequence ID" value="XP_030855401"/>
    <property type="gene ID" value="LOC762998"/>
</dbReference>
<dbReference type="SUPFAM" id="SSF69318">
    <property type="entry name" value="Integrin alpha N-terminal domain"/>
    <property type="match status" value="1"/>
</dbReference>
<dbReference type="InterPro" id="IPR029982">
    <property type="entry name" value="Kptn"/>
</dbReference>